<dbReference type="InterPro" id="IPR019060">
    <property type="entry name" value="DUF2382"/>
</dbReference>
<organism evidence="4 6">
    <name type="scientific">Rothia kristinae</name>
    <dbReference type="NCBI Taxonomy" id="37923"/>
    <lineage>
        <taxon>Bacteria</taxon>
        <taxon>Bacillati</taxon>
        <taxon>Actinomycetota</taxon>
        <taxon>Actinomycetes</taxon>
        <taxon>Micrococcales</taxon>
        <taxon>Micrococcaceae</taxon>
        <taxon>Rothia</taxon>
    </lineage>
</organism>
<dbReference type="InterPro" id="IPR027275">
    <property type="entry name" value="PRC-brl_dom"/>
</dbReference>
<dbReference type="AlphaFoldDB" id="A0A0Q2U7H3"/>
<protein>
    <submittedName>
        <fullName evidence="5">PRC and DUF2382 domain-containing protein</fullName>
    </submittedName>
</protein>
<dbReference type="EMBL" id="CP065738">
    <property type="protein sequence ID" value="QPT53786.1"/>
    <property type="molecule type" value="Genomic_DNA"/>
</dbReference>
<reference evidence="6" key="2">
    <citation type="submission" date="2016-04" db="EMBL/GenBank/DDBJ databases">
        <authorList>
            <person name="Waterworth S."/>
            <person name="Matcher G."/>
        </authorList>
    </citation>
    <scope>NUCLEOTIDE SEQUENCE [LARGE SCALE GENOMIC DNA]</scope>
    <source>
        <strain evidence="6">RuSp02-3</strain>
    </source>
</reference>
<evidence type="ECO:0000313" key="4">
    <source>
        <dbReference type="EMBL" id="OAX52639.1"/>
    </source>
</evidence>
<sequence length="310" mass="33737">MTNHSSIESLRSATVYGSDGEKIGRVGEIYLDDQTDQPTFATVHTGLFGTKETFVPLDRAQTTDEGITVPYEKDFIKGAPTIDDDGSLSPEEEQRLYEYYSMDSGTRRDDAAAETQAQTRGRDHTGTAGTAAAGTATDDRAAAAHDGHTPAEERAAQQRGTAVQNGTDGVAADTRGGQTAGTQDVVAHEERLRATGQAERRETGRARLRKHVVTETETVEVPVRREELHIQRESIDPDSPEAKVGAEDAFTGDGEETVVTTYEERPVVSTETVATERVSLNKEATESTERVSGEVRKEEIEVDEDGRPRR</sequence>
<reference evidence="5 7" key="4">
    <citation type="submission" date="2020-12" db="EMBL/GenBank/DDBJ databases">
        <title>FDA dAtabase for Regulatory Grade micrObial Sequences (FDA-ARGOS): Supporting development and validation of Infectious Disease Dx tests.</title>
        <authorList>
            <person name="Sproer C."/>
            <person name="Gronow S."/>
            <person name="Severitt S."/>
            <person name="Schroder I."/>
            <person name="Tallon L."/>
            <person name="Sadzewicz L."/>
            <person name="Zhao X."/>
            <person name="Boylan J."/>
            <person name="Ott S."/>
            <person name="Bowen H."/>
            <person name="Vavikolanu K."/>
            <person name="Mehta A."/>
            <person name="Aluvathingal J."/>
            <person name="Nadendla S."/>
            <person name="Lowell S."/>
            <person name="Myers T."/>
            <person name="Yan Y."/>
            <person name="Sichtig H."/>
        </authorList>
    </citation>
    <scope>NUCLEOTIDE SEQUENCE [LARGE SCALE GENOMIC DNA]</scope>
    <source>
        <strain evidence="5 7">FDAARGOS_864</strain>
    </source>
</reference>
<feature type="region of interest" description="Disordered" evidence="1">
    <location>
        <begin position="101"/>
        <end position="183"/>
    </location>
</feature>
<dbReference type="Pfam" id="PF09557">
    <property type="entry name" value="DUF2382"/>
    <property type="match status" value="1"/>
</dbReference>
<reference evidence="4" key="1">
    <citation type="submission" date="2016-04" db="EMBL/GenBank/DDBJ databases">
        <authorList>
            <person name="Evans L.H."/>
            <person name="Alamgir A."/>
            <person name="Owens N."/>
            <person name="Weber N.D."/>
            <person name="Virtaneva K."/>
            <person name="Barbian K."/>
            <person name="Babar A."/>
            <person name="Rosenke K."/>
        </authorList>
    </citation>
    <scope>NUCLEOTIDE SEQUENCE [LARGE SCALE GENOMIC DNA]</scope>
    <source>
        <strain evidence="4">RUTW2-3</strain>
    </source>
</reference>
<gene>
    <name evidence="4" type="ORF">AN277_0201365</name>
    <name evidence="5" type="ORF">I6G21_00770</name>
</gene>
<dbReference type="PANTHER" id="PTHR38463:SF1">
    <property type="entry name" value="STRESS RESPONSE PROTEIN YSNF"/>
    <property type="match status" value="1"/>
</dbReference>
<dbReference type="InterPro" id="IPR052967">
    <property type="entry name" value="Stress_Response_Assoc"/>
</dbReference>
<dbReference type="PANTHER" id="PTHR38463">
    <property type="entry name" value="STRESS RESPONSE PROTEIN YSNF"/>
    <property type="match status" value="1"/>
</dbReference>
<accession>A0A0Q2U7H3</accession>
<dbReference type="EMBL" id="LJBJ02000002">
    <property type="protein sequence ID" value="OAX52639.1"/>
    <property type="molecule type" value="Genomic_DNA"/>
</dbReference>
<dbReference type="PATRIC" id="fig|37923.10.peg.1331"/>
<keyword evidence="6" id="KW-1185">Reference proteome</keyword>
<evidence type="ECO:0000256" key="1">
    <source>
        <dbReference type="SAM" id="MobiDB-lite"/>
    </source>
</evidence>
<dbReference type="Proteomes" id="UP000053171">
    <property type="component" value="Unassembled WGS sequence"/>
</dbReference>
<dbReference type="Proteomes" id="UP000594975">
    <property type="component" value="Chromosome"/>
</dbReference>
<feature type="domain" description="DUF2382" evidence="3">
    <location>
        <begin position="188"/>
        <end position="302"/>
    </location>
</feature>
<dbReference type="GeneID" id="61261882"/>
<dbReference type="Gene3D" id="3.90.50.10">
    <property type="entry name" value="Photosynthetic Reaction Center, subunit H, domain 2"/>
    <property type="match status" value="1"/>
</dbReference>
<proteinExistence type="predicted"/>
<dbReference type="InterPro" id="IPR011033">
    <property type="entry name" value="PRC_barrel-like_sf"/>
</dbReference>
<feature type="compositionally biased region" description="Low complexity" evidence="1">
    <location>
        <begin position="126"/>
        <end position="136"/>
    </location>
</feature>
<dbReference type="RefSeq" id="WP_055684487.1">
    <property type="nucleotide sequence ID" value="NZ_CP065738.1"/>
</dbReference>
<feature type="compositionally biased region" description="Polar residues" evidence="1">
    <location>
        <begin position="158"/>
        <end position="167"/>
    </location>
</feature>
<evidence type="ECO:0000313" key="6">
    <source>
        <dbReference type="Proteomes" id="UP000053171"/>
    </source>
</evidence>
<name>A0A0Q2U7H3_9MICC</name>
<feature type="compositionally biased region" description="Basic and acidic residues" evidence="1">
    <location>
        <begin position="137"/>
        <end position="156"/>
    </location>
</feature>
<dbReference type="GO" id="GO:0030077">
    <property type="term" value="C:plasma membrane light-harvesting complex"/>
    <property type="evidence" value="ECO:0007669"/>
    <property type="project" value="InterPro"/>
</dbReference>
<dbReference type="KEGG" id="rkr:I6G21_00770"/>
<evidence type="ECO:0000259" key="2">
    <source>
        <dbReference type="Pfam" id="PF05239"/>
    </source>
</evidence>
<evidence type="ECO:0000313" key="7">
    <source>
        <dbReference type="Proteomes" id="UP000594975"/>
    </source>
</evidence>
<evidence type="ECO:0000259" key="3">
    <source>
        <dbReference type="Pfam" id="PF09557"/>
    </source>
</evidence>
<feature type="region of interest" description="Disordered" evidence="1">
    <location>
        <begin position="279"/>
        <end position="310"/>
    </location>
</feature>
<reference evidence="4 6" key="3">
    <citation type="submission" date="2016-06" db="EMBL/GenBank/DDBJ databases">
        <title>Identification of putative biosynthetic pathways for the production of bioactive secondary metabolites by the marine actinomycete Kocuria kristinae RUTW2-3.</title>
        <authorList>
            <person name="Waterworth S.C."/>
            <person name="Walmsley T.A."/>
            <person name="Matongo T."/>
            <person name="Davies-Coleman M.T."/>
            <person name="Dorrington R.A."/>
        </authorList>
    </citation>
    <scope>NUCLEOTIDE SEQUENCE [LARGE SCALE GENOMIC DNA]</scope>
    <source>
        <strain evidence="6">RuSp02-3</strain>
        <strain evidence="4">RUTW2-3</strain>
    </source>
</reference>
<dbReference type="Pfam" id="PF05239">
    <property type="entry name" value="PRC"/>
    <property type="match status" value="1"/>
</dbReference>
<dbReference type="GO" id="GO:0019684">
    <property type="term" value="P:photosynthesis, light reaction"/>
    <property type="evidence" value="ECO:0007669"/>
    <property type="project" value="InterPro"/>
</dbReference>
<evidence type="ECO:0000313" key="5">
    <source>
        <dbReference type="EMBL" id="QPT53786.1"/>
    </source>
</evidence>
<dbReference type="SUPFAM" id="SSF50346">
    <property type="entry name" value="PRC-barrel domain"/>
    <property type="match status" value="1"/>
</dbReference>
<dbReference type="InterPro" id="IPR014747">
    <property type="entry name" value="Bac_photo_RC_H_C"/>
</dbReference>
<feature type="domain" description="PRC-barrel" evidence="2">
    <location>
        <begin position="6"/>
        <end position="73"/>
    </location>
</feature>